<dbReference type="Gene3D" id="3.40.50.150">
    <property type="entry name" value="Vaccinia Virus protein VP39"/>
    <property type="match status" value="1"/>
</dbReference>
<protein>
    <recommendedName>
        <fullName evidence="3">Class I SAM-dependent methyltransferase</fullName>
    </recommendedName>
</protein>
<evidence type="ECO:0000313" key="2">
    <source>
        <dbReference type="Proteomes" id="UP000636793"/>
    </source>
</evidence>
<sequence>MQLPATTPPPPGPRQSLYDVGDRAEIVPFVPDGVTSVLDVGCGGGGFGGLLRRRFGTELRLVGVEPMDAAADQAREAGFDDVVSGFFPDALPSDERFDCIVFNDVLEHMVDPWSALAAAKAHLAPKGVIVASLPSILYLPVIARVLARRRWDYTDAGTLDHTHLRFFTKATMVEMFEGSGYRVERVQGINNQWYTGRWSKVRRLAPLFGEYQWLQFAVVARPAAT</sequence>
<dbReference type="Proteomes" id="UP000636793">
    <property type="component" value="Unassembled WGS sequence"/>
</dbReference>
<dbReference type="SUPFAM" id="SSF53335">
    <property type="entry name" value="S-adenosyl-L-methionine-dependent methyltransferases"/>
    <property type="match status" value="1"/>
</dbReference>
<dbReference type="EMBL" id="BMHI01000005">
    <property type="protein sequence ID" value="GGB38091.1"/>
    <property type="molecule type" value="Genomic_DNA"/>
</dbReference>
<keyword evidence="2" id="KW-1185">Reference proteome</keyword>
<dbReference type="AlphaFoldDB" id="A0A916TAM0"/>
<organism evidence="1 2">
    <name type="scientific">Flexivirga endophytica</name>
    <dbReference type="NCBI Taxonomy" id="1849103"/>
    <lineage>
        <taxon>Bacteria</taxon>
        <taxon>Bacillati</taxon>
        <taxon>Actinomycetota</taxon>
        <taxon>Actinomycetes</taxon>
        <taxon>Micrococcales</taxon>
        <taxon>Dermacoccaceae</taxon>
        <taxon>Flexivirga</taxon>
    </lineage>
</organism>
<comment type="caution">
    <text evidence="1">The sequence shown here is derived from an EMBL/GenBank/DDBJ whole genome shotgun (WGS) entry which is preliminary data.</text>
</comment>
<evidence type="ECO:0000313" key="1">
    <source>
        <dbReference type="EMBL" id="GGB38091.1"/>
    </source>
</evidence>
<reference evidence="1" key="2">
    <citation type="submission" date="2020-09" db="EMBL/GenBank/DDBJ databases">
        <authorList>
            <person name="Sun Q."/>
            <person name="Zhou Y."/>
        </authorList>
    </citation>
    <scope>NUCLEOTIDE SEQUENCE</scope>
    <source>
        <strain evidence="1">CGMCC 1.15085</strain>
    </source>
</reference>
<gene>
    <name evidence="1" type="ORF">GCM10011492_31000</name>
</gene>
<reference evidence="1" key="1">
    <citation type="journal article" date="2014" name="Int. J. Syst. Evol. Microbiol.">
        <title>Complete genome sequence of Corynebacterium casei LMG S-19264T (=DSM 44701T), isolated from a smear-ripened cheese.</title>
        <authorList>
            <consortium name="US DOE Joint Genome Institute (JGI-PGF)"/>
            <person name="Walter F."/>
            <person name="Albersmeier A."/>
            <person name="Kalinowski J."/>
            <person name="Ruckert C."/>
        </authorList>
    </citation>
    <scope>NUCLEOTIDE SEQUENCE</scope>
    <source>
        <strain evidence="1">CGMCC 1.15085</strain>
    </source>
</reference>
<accession>A0A916TAM0</accession>
<name>A0A916TAM0_9MICO</name>
<dbReference type="PANTHER" id="PTHR43861">
    <property type="entry name" value="TRANS-ACONITATE 2-METHYLTRANSFERASE-RELATED"/>
    <property type="match status" value="1"/>
</dbReference>
<dbReference type="InterPro" id="IPR029063">
    <property type="entry name" value="SAM-dependent_MTases_sf"/>
</dbReference>
<evidence type="ECO:0008006" key="3">
    <source>
        <dbReference type="Google" id="ProtNLM"/>
    </source>
</evidence>
<proteinExistence type="predicted"/>
<dbReference type="Pfam" id="PF13489">
    <property type="entry name" value="Methyltransf_23"/>
    <property type="match status" value="1"/>
</dbReference>
<dbReference type="RefSeq" id="WP_188837963.1">
    <property type="nucleotide sequence ID" value="NZ_BMHI01000005.1"/>
</dbReference>